<organism evidence="1 2">
    <name type="scientific">Escallonia rubra</name>
    <dbReference type="NCBI Taxonomy" id="112253"/>
    <lineage>
        <taxon>Eukaryota</taxon>
        <taxon>Viridiplantae</taxon>
        <taxon>Streptophyta</taxon>
        <taxon>Embryophyta</taxon>
        <taxon>Tracheophyta</taxon>
        <taxon>Spermatophyta</taxon>
        <taxon>Magnoliopsida</taxon>
        <taxon>eudicotyledons</taxon>
        <taxon>Gunneridae</taxon>
        <taxon>Pentapetalae</taxon>
        <taxon>asterids</taxon>
        <taxon>campanulids</taxon>
        <taxon>Escalloniales</taxon>
        <taxon>Escalloniaceae</taxon>
        <taxon>Escallonia</taxon>
    </lineage>
</organism>
<keyword evidence="2" id="KW-1185">Reference proteome</keyword>
<dbReference type="PANTHER" id="PTHR37079">
    <property type="entry name" value="SERINE/THREONINE-PROTEIN KINASE ATM"/>
    <property type="match status" value="1"/>
</dbReference>
<gene>
    <name evidence="1" type="ORF">RJ640_005218</name>
</gene>
<comment type="caution">
    <text evidence="1">The sequence shown here is derived from an EMBL/GenBank/DDBJ whole genome shotgun (WGS) entry which is preliminary data.</text>
</comment>
<name>A0AA88QBE3_9ASTE</name>
<accession>A0AA88QBE3</accession>
<dbReference type="Proteomes" id="UP001187471">
    <property type="component" value="Unassembled WGS sequence"/>
</dbReference>
<dbReference type="InterPro" id="IPR038980">
    <property type="entry name" value="ATM_plant"/>
</dbReference>
<protein>
    <submittedName>
        <fullName evidence="1">Uncharacterized protein</fullName>
    </submittedName>
</protein>
<dbReference type="GO" id="GO:0004674">
    <property type="term" value="F:protein serine/threonine kinase activity"/>
    <property type="evidence" value="ECO:0007669"/>
    <property type="project" value="InterPro"/>
</dbReference>
<proteinExistence type="predicted"/>
<feature type="non-terminal residue" evidence="1">
    <location>
        <position position="1194"/>
    </location>
</feature>
<dbReference type="InterPro" id="IPR057445">
    <property type="entry name" value="ATM_TPR"/>
</dbReference>
<sequence>MTNTVTSRDVQEIVSKLDSDKSKPREVPSLPLYFTPIADSRSVEGIKLLNAWLEGERSIAFCKFVGHNTALLKPNEIPHGMVLLYIGKVETSLSVDNSGQLNPKEEVFRCILTLHALLENPPGDFPDNLREDIVKGFAGIFSCVRDEGKVSRKLIECINTYLLRDGPNLGCQSLEIHDAVQQFVFRCWITTHDRGLKDALVLYAKLQLKFTRGAADGRVLLEQLLDVGLSSVLLLPVHEADNSPRSSSTINENCMMVFVLQDPMNALHISQDLWDLRGDLRDALHLRQNLLRTVLALLNWKEPIMFNERMVMLLPAAVYALCAGCASLHYCAGRVSPSNFFGEISEAAENRVMEEEHEHESSHLLFECSVEVLAEINPGSTAEVSQSDYDQSVRLPRQLRDPLLHETEICILEAAVNAEIEKMLLSDAVFLCALLSNFMPRKEVSSFLTKMGCRMLALLDRAASTIENYCNDIRCGSFGTNFIFNSTDSILASFKSFTSSPFYSNWSDQNTKDTVPYTAIIQSTERLVRALAELFEGLSGCSTNLQSEIDLPDSSNSHISFRDFYPLNSSRSMIVDMELDVNDDAKDVDMLSVAGKNPSGLSFCAANRKLDLILIISTFFSVLPAVTWDILFNLMEKESDLRVISISNVVDERANLKLECLNVLGAISCLLKTLISQDTVAKDKDVALSENKRVSEQSLISLGDLVNRVAQNDLFDWTMIEKLLMMLRDPEYRVRFSLARRIGVLFQTWDGHDELFQDICSNFGIKLVVSSKEKIVTANEVLTAGPHPRPLMETIIITIMHLALYSEKIELEAVFMMCVVAAIDPCQRELVGAVLDNLSKQLQYTTRSKYMEELIGPILFFWVACGVSLVALVETRDLFVCNVEPVNFVQYCCHWLLPALLLHGDISNLKWVAKVACQPSATLVKNHFVPIFSVCMALHCSKRSSKEYGAATIQSSILSVAEISENERDKLIKKKMVSIVSHILSLASCASDPVLPFFSRDTVGSAIQTVVDGEHRPGNFGVIDKINIFRPDRVFMFIVEMHYKITAATHYRHKCNRLAGIEVLINVIGHKAAVSSTFNYLFNLVGQFISCHALQDQCCRVISTLLSVFRSKPSKEITSALGEQLQFLVSKLVACCKPSESNGELSNTQSSQVLKLIHQLILDSAPFLRDYIIVGIGDPHRVVFHLPGESSRIH</sequence>
<dbReference type="AlphaFoldDB" id="A0AA88QBE3"/>
<evidence type="ECO:0000313" key="1">
    <source>
        <dbReference type="EMBL" id="KAK2967174.1"/>
    </source>
</evidence>
<dbReference type="PANTHER" id="PTHR37079:SF4">
    <property type="entry name" value="SERINE_THREONINE-PROTEIN KINASE ATM"/>
    <property type="match status" value="1"/>
</dbReference>
<reference evidence="1" key="1">
    <citation type="submission" date="2022-12" db="EMBL/GenBank/DDBJ databases">
        <title>Draft genome assemblies for two species of Escallonia (Escalloniales).</title>
        <authorList>
            <person name="Chanderbali A."/>
            <person name="Dervinis C."/>
            <person name="Anghel I."/>
            <person name="Soltis D."/>
            <person name="Soltis P."/>
            <person name="Zapata F."/>
        </authorList>
    </citation>
    <scope>NUCLEOTIDE SEQUENCE</scope>
    <source>
        <strain evidence="1">UCBG92.1500</strain>
        <tissue evidence="1">Leaf</tissue>
    </source>
</reference>
<dbReference type="EMBL" id="JAVXUO010003049">
    <property type="protein sequence ID" value="KAK2967174.1"/>
    <property type="molecule type" value="Genomic_DNA"/>
</dbReference>
<dbReference type="Pfam" id="PF25360">
    <property type="entry name" value="TPR_ATM"/>
    <property type="match status" value="1"/>
</dbReference>
<evidence type="ECO:0000313" key="2">
    <source>
        <dbReference type="Proteomes" id="UP001187471"/>
    </source>
</evidence>
<dbReference type="GO" id="GO:0006974">
    <property type="term" value="P:DNA damage response"/>
    <property type="evidence" value="ECO:0007669"/>
    <property type="project" value="InterPro"/>
</dbReference>